<protein>
    <submittedName>
        <fullName evidence="1">Uncharacterized protein</fullName>
    </submittedName>
</protein>
<dbReference type="Proteomes" id="UP000327157">
    <property type="component" value="Chromosome 1"/>
</dbReference>
<sequence>MLVAKEIEKFMSSEVYNPALGEQHKQGFRIGLTMKVVVNGKWATVDYYKALAVGATPQV</sequence>
<accession>A0A5N5F279</accession>
<evidence type="ECO:0000313" key="1">
    <source>
        <dbReference type="EMBL" id="KAB2597085.1"/>
    </source>
</evidence>
<dbReference type="AlphaFoldDB" id="A0A5N5F279"/>
<name>A0A5N5F279_9ROSA</name>
<organism evidence="1 2">
    <name type="scientific">Pyrus ussuriensis x Pyrus communis</name>
    <dbReference type="NCBI Taxonomy" id="2448454"/>
    <lineage>
        <taxon>Eukaryota</taxon>
        <taxon>Viridiplantae</taxon>
        <taxon>Streptophyta</taxon>
        <taxon>Embryophyta</taxon>
        <taxon>Tracheophyta</taxon>
        <taxon>Spermatophyta</taxon>
        <taxon>Magnoliopsida</taxon>
        <taxon>eudicotyledons</taxon>
        <taxon>Gunneridae</taxon>
        <taxon>Pentapetalae</taxon>
        <taxon>rosids</taxon>
        <taxon>fabids</taxon>
        <taxon>Rosales</taxon>
        <taxon>Rosaceae</taxon>
        <taxon>Amygdaloideae</taxon>
        <taxon>Maleae</taxon>
        <taxon>Pyrus</taxon>
    </lineage>
</organism>
<reference evidence="1 2" key="1">
    <citation type="submission" date="2019-09" db="EMBL/GenBank/DDBJ databases">
        <authorList>
            <person name="Ou C."/>
        </authorList>
    </citation>
    <scope>NUCLEOTIDE SEQUENCE [LARGE SCALE GENOMIC DNA]</scope>
    <source>
        <strain evidence="1">S2</strain>
        <tissue evidence="1">Leaf</tissue>
    </source>
</reference>
<gene>
    <name evidence="1" type="ORF">D8674_000005</name>
</gene>
<comment type="caution">
    <text evidence="1">The sequence shown here is derived from an EMBL/GenBank/DDBJ whole genome shotgun (WGS) entry which is preliminary data.</text>
</comment>
<reference evidence="1 2" key="3">
    <citation type="submission" date="2019-11" db="EMBL/GenBank/DDBJ databases">
        <title>A de novo genome assembly of a pear dwarfing rootstock.</title>
        <authorList>
            <person name="Wang F."/>
            <person name="Wang J."/>
            <person name="Li S."/>
            <person name="Zhang Y."/>
            <person name="Fang M."/>
            <person name="Ma L."/>
            <person name="Zhao Y."/>
            <person name="Jiang S."/>
        </authorList>
    </citation>
    <scope>NUCLEOTIDE SEQUENCE [LARGE SCALE GENOMIC DNA]</scope>
    <source>
        <strain evidence="1">S2</strain>
        <tissue evidence="1">Leaf</tissue>
    </source>
</reference>
<dbReference type="EMBL" id="SMOL01000768">
    <property type="protein sequence ID" value="KAB2597085.1"/>
    <property type="molecule type" value="Genomic_DNA"/>
</dbReference>
<proteinExistence type="predicted"/>
<evidence type="ECO:0000313" key="2">
    <source>
        <dbReference type="Proteomes" id="UP000327157"/>
    </source>
</evidence>
<keyword evidence="2" id="KW-1185">Reference proteome</keyword>
<reference evidence="2" key="2">
    <citation type="submission" date="2019-10" db="EMBL/GenBank/DDBJ databases">
        <title>A de novo genome assembly of a pear dwarfing rootstock.</title>
        <authorList>
            <person name="Wang F."/>
            <person name="Wang J."/>
            <person name="Li S."/>
            <person name="Zhang Y."/>
            <person name="Fang M."/>
            <person name="Ma L."/>
            <person name="Zhao Y."/>
            <person name="Jiang S."/>
        </authorList>
    </citation>
    <scope>NUCLEOTIDE SEQUENCE [LARGE SCALE GENOMIC DNA]</scope>
</reference>